<evidence type="ECO:0000313" key="2">
    <source>
        <dbReference type="EMBL" id="EXB06874.1"/>
    </source>
</evidence>
<comment type="caution">
    <text evidence="2">The sequence shown here is derived from an EMBL/GenBank/DDBJ whole genome shotgun (WGS) entry which is preliminary data.</text>
</comment>
<dbReference type="AlphaFoldDB" id="A0A009IQ45"/>
<proteinExistence type="inferred from homology"/>
<reference evidence="2 3" key="1">
    <citation type="submission" date="2014-02" db="EMBL/GenBank/DDBJ databases">
        <title>Comparative genomics and transcriptomics to identify genetic mechanisms underlying the emergence of carbapenem resistant Acinetobacter baumannii (CRAb).</title>
        <authorList>
            <person name="Harris A.D."/>
            <person name="Johnson K.J."/>
            <person name="George J."/>
            <person name="Shefchek K."/>
            <person name="Daugherty S.C."/>
            <person name="Parankush S."/>
            <person name="Sadzewicz L."/>
            <person name="Tallon L."/>
            <person name="Sengamalay N."/>
            <person name="Hazen T.H."/>
            <person name="Rasko D.A."/>
        </authorList>
    </citation>
    <scope>NUCLEOTIDE SEQUENCE [LARGE SCALE GENOMIC DNA]</scope>
    <source>
        <strain evidence="2 3">1295743</strain>
    </source>
</reference>
<dbReference type="EMBL" id="JEWH01000007">
    <property type="protein sequence ID" value="EXB06874.1"/>
    <property type="molecule type" value="Genomic_DNA"/>
</dbReference>
<evidence type="ECO:0000313" key="3">
    <source>
        <dbReference type="Proteomes" id="UP000020595"/>
    </source>
</evidence>
<dbReference type="Pfam" id="PF02641">
    <property type="entry name" value="DUF190"/>
    <property type="match status" value="1"/>
</dbReference>
<comment type="similarity">
    <text evidence="1">Belongs to the UPF0166 family.</text>
</comment>
<gene>
    <name evidence="2" type="ORF">J512_0908</name>
</gene>
<dbReference type="Gene3D" id="3.30.70.120">
    <property type="match status" value="1"/>
</dbReference>
<dbReference type="InterPro" id="IPR015867">
    <property type="entry name" value="N-reg_PII/ATP_PRibTrfase_C"/>
</dbReference>
<dbReference type="RefSeq" id="WP_016654425.1">
    <property type="nucleotide sequence ID" value="NZ_JEWH01000007.1"/>
</dbReference>
<name>A0A009IQ45_ACIB9</name>
<sequence>MNGYLVTFYTEMNQRHKNIPIHEWLLELTRELGFKGATVIHGSEGIDHTGRLHSAHFFELVDQPVQVQLALSEAESEQLFTHLNQEDVRIFYVKTPVQFGTVGTQKGKE</sequence>
<organism evidence="2 3">
    <name type="scientific">Acinetobacter baumannii (strain 1295743)</name>
    <dbReference type="NCBI Taxonomy" id="1310613"/>
    <lineage>
        <taxon>Bacteria</taxon>
        <taxon>Pseudomonadati</taxon>
        <taxon>Pseudomonadota</taxon>
        <taxon>Gammaproteobacteria</taxon>
        <taxon>Moraxellales</taxon>
        <taxon>Moraxellaceae</taxon>
        <taxon>Acinetobacter</taxon>
        <taxon>Acinetobacter calcoaceticus/baumannii complex</taxon>
    </lineage>
</organism>
<dbReference type="InterPro" id="IPR003793">
    <property type="entry name" value="UPF0166"/>
</dbReference>
<accession>A0A009IQ45</accession>
<dbReference type="Proteomes" id="UP000020595">
    <property type="component" value="Unassembled WGS sequence"/>
</dbReference>
<dbReference type="InterPro" id="IPR011322">
    <property type="entry name" value="N-reg_PII-like_a/b"/>
</dbReference>
<dbReference type="PATRIC" id="fig|1310613.3.peg.866"/>
<protein>
    <submittedName>
        <fullName evidence="2">Uncharacterized protein</fullName>
    </submittedName>
</protein>
<evidence type="ECO:0000256" key="1">
    <source>
        <dbReference type="ARBA" id="ARBA00010554"/>
    </source>
</evidence>
<dbReference type="SUPFAM" id="SSF54913">
    <property type="entry name" value="GlnB-like"/>
    <property type="match status" value="1"/>
</dbReference>